<accession>A0A1U7JBQ5</accession>
<sequence length="67" mass="7697">MVPHRRLRHYLVGSPDDTQHAIDRLHLLGYLERVSWSHAIDIPANGLIIRPDAGDVLRYSQRDRVTG</sequence>
<name>A0A1U7JBQ5_9CYAN</name>
<keyword evidence="2" id="KW-1185">Reference proteome</keyword>
<evidence type="ECO:0000313" key="2">
    <source>
        <dbReference type="Proteomes" id="UP000185557"/>
    </source>
</evidence>
<evidence type="ECO:0000313" key="1">
    <source>
        <dbReference type="EMBL" id="OKH51130.1"/>
    </source>
</evidence>
<organism evidence="1 2">
    <name type="scientific">Phormidium tenue NIES-30</name>
    <dbReference type="NCBI Taxonomy" id="549789"/>
    <lineage>
        <taxon>Bacteria</taxon>
        <taxon>Bacillati</taxon>
        <taxon>Cyanobacteriota</taxon>
        <taxon>Cyanophyceae</taxon>
        <taxon>Oscillatoriophycideae</taxon>
        <taxon>Oscillatoriales</taxon>
        <taxon>Oscillatoriaceae</taxon>
        <taxon>Phormidium</taxon>
    </lineage>
</organism>
<reference evidence="1 2" key="1">
    <citation type="submission" date="2016-11" db="EMBL/GenBank/DDBJ databases">
        <title>Draft Genome Sequences of Nine Cyanobacterial Strains from Diverse Habitats.</title>
        <authorList>
            <person name="Zhu T."/>
            <person name="Hou S."/>
            <person name="Lu X."/>
            <person name="Hess W.R."/>
        </authorList>
    </citation>
    <scope>NUCLEOTIDE SEQUENCE [LARGE SCALE GENOMIC DNA]</scope>
    <source>
        <strain evidence="1 2">NIES-30</strain>
    </source>
</reference>
<dbReference type="EMBL" id="MRCG01000001">
    <property type="protein sequence ID" value="OKH51130.1"/>
    <property type="molecule type" value="Genomic_DNA"/>
</dbReference>
<comment type="caution">
    <text evidence="1">The sequence shown here is derived from an EMBL/GenBank/DDBJ whole genome shotgun (WGS) entry which is preliminary data.</text>
</comment>
<dbReference type="AlphaFoldDB" id="A0A1U7JBQ5"/>
<gene>
    <name evidence="1" type="ORF">NIES30_03440</name>
</gene>
<dbReference type="OrthoDB" id="516702at2"/>
<dbReference type="Proteomes" id="UP000185557">
    <property type="component" value="Unassembled WGS sequence"/>
</dbReference>
<protein>
    <submittedName>
        <fullName evidence="1">Uncharacterized protein</fullName>
    </submittedName>
</protein>
<proteinExistence type="predicted"/>